<name>A0A6A6F618_9PEZI</name>
<dbReference type="AlphaFoldDB" id="A0A6A6F618"/>
<evidence type="ECO:0000313" key="2">
    <source>
        <dbReference type="EMBL" id="KAF2208021.1"/>
    </source>
</evidence>
<gene>
    <name evidence="2" type="ORF">CERZMDRAFT_88103</name>
</gene>
<sequence length="479" mass="50461">MAAPANHVPYDKYWAMFGMTDREICFFPSQQKRRQSTQLHLGRTAIDGTCQVSHHSSVLNPDKHRDHTSAIQDAIHHADGFVLTDTIFSYAEAVACSHHKSEHLADSMRAKAYLLARSLREAPSELQEDVEDEEATQVDPFSTIFQQHTPRSSSRKKARRQSSATAYYTPSRAMHYPPRLSSSAMVGLFNGQHQHSGQLSLSPPQALSDVPLNYGYSNSNFPAATNRALYVNGGIATAAFGTPLGDWDSQNSQFHTPFNDAPNGDLDSLNSHFATPVNGTPYGGADLFGASAVQTLLDEASFKFRADAPSSHVAAPGYSSLAGGKDHSMSEGAGAGAVNFQDGQGYGTSGANEGDGGGDGAPLGGANLFGASALQTPLNFGNGGQLDDAPFEFRADATSSHVATPECDSFAGGEVYSMSEEAGSEAVDSQDGQDCGSSDATEGDGDGNAAAAEAIHWNAILREAALHLGEAPAVGGEIR</sequence>
<feature type="region of interest" description="Disordered" evidence="1">
    <location>
        <begin position="418"/>
        <end position="447"/>
    </location>
</feature>
<dbReference type="EMBL" id="ML992698">
    <property type="protein sequence ID" value="KAF2208021.1"/>
    <property type="molecule type" value="Genomic_DNA"/>
</dbReference>
<protein>
    <submittedName>
        <fullName evidence="2">Uncharacterized protein</fullName>
    </submittedName>
</protein>
<reference evidence="2" key="1">
    <citation type="journal article" date="2020" name="Stud. Mycol.">
        <title>101 Dothideomycetes genomes: a test case for predicting lifestyles and emergence of pathogens.</title>
        <authorList>
            <person name="Haridas S."/>
            <person name="Albert R."/>
            <person name="Binder M."/>
            <person name="Bloem J."/>
            <person name="Labutti K."/>
            <person name="Salamov A."/>
            <person name="Andreopoulos B."/>
            <person name="Baker S."/>
            <person name="Barry K."/>
            <person name="Bills G."/>
            <person name="Bluhm B."/>
            <person name="Cannon C."/>
            <person name="Castanera R."/>
            <person name="Culley D."/>
            <person name="Daum C."/>
            <person name="Ezra D."/>
            <person name="Gonzalez J."/>
            <person name="Henrissat B."/>
            <person name="Kuo A."/>
            <person name="Liang C."/>
            <person name="Lipzen A."/>
            <person name="Lutzoni F."/>
            <person name="Magnuson J."/>
            <person name="Mondo S."/>
            <person name="Nolan M."/>
            <person name="Ohm R."/>
            <person name="Pangilinan J."/>
            <person name="Park H.-J."/>
            <person name="Ramirez L."/>
            <person name="Alfaro M."/>
            <person name="Sun H."/>
            <person name="Tritt A."/>
            <person name="Yoshinaga Y."/>
            <person name="Zwiers L.-H."/>
            <person name="Turgeon B."/>
            <person name="Goodwin S."/>
            <person name="Spatafora J."/>
            <person name="Crous P."/>
            <person name="Grigoriev I."/>
        </authorList>
    </citation>
    <scope>NUCLEOTIDE SEQUENCE</scope>
    <source>
        <strain evidence="2">SCOH1-5</strain>
    </source>
</reference>
<feature type="region of interest" description="Disordered" evidence="1">
    <location>
        <begin position="324"/>
        <end position="363"/>
    </location>
</feature>
<dbReference type="Proteomes" id="UP000799539">
    <property type="component" value="Unassembled WGS sequence"/>
</dbReference>
<accession>A0A6A6F618</accession>
<feature type="compositionally biased region" description="Low complexity" evidence="1">
    <location>
        <begin position="429"/>
        <end position="440"/>
    </location>
</feature>
<feature type="compositionally biased region" description="Gly residues" evidence="1">
    <location>
        <begin position="344"/>
        <end position="363"/>
    </location>
</feature>
<organism evidence="2 3">
    <name type="scientific">Cercospora zeae-maydis SCOH1-5</name>
    <dbReference type="NCBI Taxonomy" id="717836"/>
    <lineage>
        <taxon>Eukaryota</taxon>
        <taxon>Fungi</taxon>
        <taxon>Dikarya</taxon>
        <taxon>Ascomycota</taxon>
        <taxon>Pezizomycotina</taxon>
        <taxon>Dothideomycetes</taxon>
        <taxon>Dothideomycetidae</taxon>
        <taxon>Mycosphaerellales</taxon>
        <taxon>Mycosphaerellaceae</taxon>
        <taxon>Cercospora</taxon>
    </lineage>
</organism>
<keyword evidence="3" id="KW-1185">Reference proteome</keyword>
<evidence type="ECO:0000256" key="1">
    <source>
        <dbReference type="SAM" id="MobiDB-lite"/>
    </source>
</evidence>
<feature type="region of interest" description="Disordered" evidence="1">
    <location>
        <begin position="125"/>
        <end position="166"/>
    </location>
</feature>
<evidence type="ECO:0000313" key="3">
    <source>
        <dbReference type="Proteomes" id="UP000799539"/>
    </source>
</evidence>
<feature type="compositionally biased region" description="Polar residues" evidence="1">
    <location>
        <begin position="139"/>
        <end position="150"/>
    </location>
</feature>
<proteinExistence type="predicted"/>
<dbReference type="OrthoDB" id="10611602at2759"/>
<feature type="compositionally biased region" description="Acidic residues" evidence="1">
    <location>
        <begin position="126"/>
        <end position="136"/>
    </location>
</feature>